<reference evidence="2" key="1">
    <citation type="journal article" date="2022" name="Mol. Ecol. Resour.">
        <title>The genomes of chicory, endive, great burdock and yacon provide insights into Asteraceae palaeo-polyploidization history and plant inulin production.</title>
        <authorList>
            <person name="Fan W."/>
            <person name="Wang S."/>
            <person name="Wang H."/>
            <person name="Wang A."/>
            <person name="Jiang F."/>
            <person name="Liu H."/>
            <person name="Zhao H."/>
            <person name="Xu D."/>
            <person name="Zhang Y."/>
        </authorList>
    </citation>
    <scope>NUCLEOTIDE SEQUENCE [LARGE SCALE GENOMIC DNA]</scope>
    <source>
        <strain evidence="2">cv. Yunnan</strain>
    </source>
</reference>
<name>A0ACB9JNT1_9ASTR</name>
<gene>
    <name evidence="1" type="ORF">L1987_08953</name>
</gene>
<organism evidence="1 2">
    <name type="scientific">Smallanthus sonchifolius</name>
    <dbReference type="NCBI Taxonomy" id="185202"/>
    <lineage>
        <taxon>Eukaryota</taxon>
        <taxon>Viridiplantae</taxon>
        <taxon>Streptophyta</taxon>
        <taxon>Embryophyta</taxon>
        <taxon>Tracheophyta</taxon>
        <taxon>Spermatophyta</taxon>
        <taxon>Magnoliopsida</taxon>
        <taxon>eudicotyledons</taxon>
        <taxon>Gunneridae</taxon>
        <taxon>Pentapetalae</taxon>
        <taxon>asterids</taxon>
        <taxon>campanulids</taxon>
        <taxon>Asterales</taxon>
        <taxon>Asteraceae</taxon>
        <taxon>Asteroideae</taxon>
        <taxon>Heliantheae alliance</taxon>
        <taxon>Millerieae</taxon>
        <taxon>Smallanthus</taxon>
    </lineage>
</organism>
<keyword evidence="2" id="KW-1185">Reference proteome</keyword>
<dbReference type="Proteomes" id="UP001056120">
    <property type="component" value="Linkage Group LG03"/>
</dbReference>
<sequence>MAEVDINNPNDKFSTYHNLTTYLVKGKKSERFDDIIDFLCRSKIHFALTVDGKDITVTEDTLRKHLKLQDEGDAILYTKDEYMRTFKRIGWHQVSSAFGSAVHGMITGQDFNFAHLIFEGLRYNLQEGAKQAFFMYPRVNVPLLSAMLNIQVTQGDSSAAPADTDPTPSTSQPEHTSASLDRTLVQPIKDAQAQQILTSVLEAQLENRAPVEASYTRKRKRSKKTPSILVSQAQSNPKALIQNHNTLMRIP</sequence>
<evidence type="ECO:0000313" key="2">
    <source>
        <dbReference type="Proteomes" id="UP001056120"/>
    </source>
</evidence>
<protein>
    <submittedName>
        <fullName evidence="1">Uncharacterized protein</fullName>
    </submittedName>
</protein>
<dbReference type="EMBL" id="CM042020">
    <property type="protein sequence ID" value="KAI3821386.1"/>
    <property type="molecule type" value="Genomic_DNA"/>
</dbReference>
<reference evidence="1 2" key="2">
    <citation type="journal article" date="2022" name="Mol. Ecol. Resour.">
        <title>The genomes of chicory, endive, great burdock and yacon provide insights into Asteraceae paleo-polyploidization history and plant inulin production.</title>
        <authorList>
            <person name="Fan W."/>
            <person name="Wang S."/>
            <person name="Wang H."/>
            <person name="Wang A."/>
            <person name="Jiang F."/>
            <person name="Liu H."/>
            <person name="Zhao H."/>
            <person name="Xu D."/>
            <person name="Zhang Y."/>
        </authorList>
    </citation>
    <scope>NUCLEOTIDE SEQUENCE [LARGE SCALE GENOMIC DNA]</scope>
    <source>
        <strain evidence="2">cv. Yunnan</strain>
        <tissue evidence="1">Leaves</tissue>
    </source>
</reference>
<comment type="caution">
    <text evidence="1">The sequence shown here is derived from an EMBL/GenBank/DDBJ whole genome shotgun (WGS) entry which is preliminary data.</text>
</comment>
<accession>A0ACB9JNT1</accession>
<evidence type="ECO:0000313" key="1">
    <source>
        <dbReference type="EMBL" id="KAI3821386.1"/>
    </source>
</evidence>
<proteinExistence type="predicted"/>